<dbReference type="Proteomes" id="UP000288028">
    <property type="component" value="Unassembled WGS sequence"/>
</dbReference>
<name>A0A430B595_9ENTE</name>
<dbReference type="GO" id="GO:0016747">
    <property type="term" value="F:acyltransferase activity, transferring groups other than amino-acyl groups"/>
    <property type="evidence" value="ECO:0007669"/>
    <property type="project" value="InterPro"/>
</dbReference>
<proteinExistence type="predicted"/>
<evidence type="ECO:0000259" key="1">
    <source>
        <dbReference type="PROSITE" id="PS51186"/>
    </source>
</evidence>
<dbReference type="Gene3D" id="3.40.630.30">
    <property type="match status" value="1"/>
</dbReference>
<sequence length="162" mass="19072">MTIRHYEEKDKSEVITLIKQTIQLINQKDYTPNQIKSWSEIDWDYWDNSLKNHLAIVSEKNKVIVGFSDMTTTGFLDRLFVHHDYQNQGIASQMLQYLELKTPAEQYSTYASITAKPFFERNGYKLVKENIAKLRGEAFLNYYMTKDEIVHVSDDESIKSLF</sequence>
<dbReference type="PANTHER" id="PTHR43451">
    <property type="entry name" value="ACETYLTRANSFERASE (GNAT) FAMILY PROTEIN"/>
    <property type="match status" value="1"/>
</dbReference>
<dbReference type="RefSeq" id="WP_126793378.1">
    <property type="nucleotide sequence ID" value="NZ_CP060720.1"/>
</dbReference>
<keyword evidence="3" id="KW-1185">Reference proteome</keyword>
<dbReference type="CDD" id="cd04301">
    <property type="entry name" value="NAT_SF"/>
    <property type="match status" value="1"/>
</dbReference>
<dbReference type="InterPro" id="IPR052564">
    <property type="entry name" value="N-acetyltrans/Recomb-assoc"/>
</dbReference>
<reference evidence="2 3" key="1">
    <citation type="submission" date="2017-05" db="EMBL/GenBank/DDBJ databases">
        <title>Vagococcus spp. assemblies.</title>
        <authorList>
            <person name="Gulvik C.A."/>
        </authorList>
    </citation>
    <scope>NUCLEOTIDE SEQUENCE [LARGE SCALE GENOMIC DNA]</scope>
    <source>
        <strain evidence="2 3">SS1714</strain>
    </source>
</reference>
<gene>
    <name evidence="2" type="ORF">CBF28_07000</name>
</gene>
<accession>A0A430B595</accession>
<dbReference type="PROSITE" id="PS51186">
    <property type="entry name" value="GNAT"/>
    <property type="match status" value="1"/>
</dbReference>
<organism evidence="2 3">
    <name type="scientific">Vagococcus carniphilus</name>
    <dbReference type="NCBI Taxonomy" id="218144"/>
    <lineage>
        <taxon>Bacteria</taxon>
        <taxon>Bacillati</taxon>
        <taxon>Bacillota</taxon>
        <taxon>Bacilli</taxon>
        <taxon>Lactobacillales</taxon>
        <taxon>Enterococcaceae</taxon>
        <taxon>Vagococcus</taxon>
    </lineage>
</organism>
<dbReference type="OrthoDB" id="424368at2"/>
<comment type="caution">
    <text evidence="2">The sequence shown here is derived from an EMBL/GenBank/DDBJ whole genome shotgun (WGS) entry which is preliminary data.</text>
</comment>
<dbReference type="Pfam" id="PF13673">
    <property type="entry name" value="Acetyltransf_10"/>
    <property type="match status" value="1"/>
</dbReference>
<protein>
    <recommendedName>
        <fullName evidence="1">N-acetyltransferase domain-containing protein</fullName>
    </recommendedName>
</protein>
<dbReference type="EMBL" id="NGKB01000005">
    <property type="protein sequence ID" value="RSU15468.1"/>
    <property type="molecule type" value="Genomic_DNA"/>
</dbReference>
<dbReference type="AlphaFoldDB" id="A0A430B595"/>
<evidence type="ECO:0000313" key="3">
    <source>
        <dbReference type="Proteomes" id="UP000288028"/>
    </source>
</evidence>
<dbReference type="SUPFAM" id="SSF55729">
    <property type="entry name" value="Acyl-CoA N-acyltransferases (Nat)"/>
    <property type="match status" value="1"/>
</dbReference>
<dbReference type="InterPro" id="IPR000182">
    <property type="entry name" value="GNAT_dom"/>
</dbReference>
<dbReference type="InterPro" id="IPR016181">
    <property type="entry name" value="Acyl_CoA_acyltransferase"/>
</dbReference>
<dbReference type="PANTHER" id="PTHR43451:SF1">
    <property type="entry name" value="ACETYLTRANSFERASE"/>
    <property type="match status" value="1"/>
</dbReference>
<dbReference type="GeneID" id="95580800"/>
<evidence type="ECO:0000313" key="2">
    <source>
        <dbReference type="EMBL" id="RSU15468.1"/>
    </source>
</evidence>
<feature type="domain" description="N-acetyltransferase" evidence="1">
    <location>
        <begin position="1"/>
        <end position="149"/>
    </location>
</feature>